<sequence length="113" mass="13244">MTISAPFPHDKNNLRKTRFYKGKLRHFTGAFPKDSKALNFFSSSSYNVERSVCKRMALAFFMNHAQKISQTTLAACYLDSTIKSEIYLQQVNFHHCRVFRTVLKRREILQFST</sequence>
<gene>
    <name evidence="1" type="ORF">CDAR_478791</name>
</gene>
<proteinExistence type="predicted"/>
<comment type="caution">
    <text evidence="1">The sequence shown here is derived from an EMBL/GenBank/DDBJ whole genome shotgun (WGS) entry which is preliminary data.</text>
</comment>
<dbReference type="EMBL" id="BPLQ01015634">
    <property type="protein sequence ID" value="GIY89487.1"/>
    <property type="molecule type" value="Genomic_DNA"/>
</dbReference>
<accession>A0AAV4X2Y6</accession>
<protein>
    <submittedName>
        <fullName evidence="1">Uncharacterized protein</fullName>
    </submittedName>
</protein>
<evidence type="ECO:0000313" key="1">
    <source>
        <dbReference type="EMBL" id="GIY89487.1"/>
    </source>
</evidence>
<dbReference type="AlphaFoldDB" id="A0AAV4X2Y6"/>
<dbReference type="Proteomes" id="UP001054837">
    <property type="component" value="Unassembled WGS sequence"/>
</dbReference>
<reference evidence="1 2" key="1">
    <citation type="submission" date="2021-06" db="EMBL/GenBank/DDBJ databases">
        <title>Caerostris darwini draft genome.</title>
        <authorList>
            <person name="Kono N."/>
            <person name="Arakawa K."/>
        </authorList>
    </citation>
    <scope>NUCLEOTIDE SEQUENCE [LARGE SCALE GENOMIC DNA]</scope>
</reference>
<name>A0AAV4X2Y6_9ARAC</name>
<organism evidence="1 2">
    <name type="scientific">Caerostris darwini</name>
    <dbReference type="NCBI Taxonomy" id="1538125"/>
    <lineage>
        <taxon>Eukaryota</taxon>
        <taxon>Metazoa</taxon>
        <taxon>Ecdysozoa</taxon>
        <taxon>Arthropoda</taxon>
        <taxon>Chelicerata</taxon>
        <taxon>Arachnida</taxon>
        <taxon>Araneae</taxon>
        <taxon>Araneomorphae</taxon>
        <taxon>Entelegynae</taxon>
        <taxon>Araneoidea</taxon>
        <taxon>Araneidae</taxon>
        <taxon>Caerostris</taxon>
    </lineage>
</organism>
<evidence type="ECO:0000313" key="2">
    <source>
        <dbReference type="Proteomes" id="UP001054837"/>
    </source>
</evidence>
<keyword evidence="2" id="KW-1185">Reference proteome</keyword>